<dbReference type="PROSITE" id="PS00383">
    <property type="entry name" value="TYR_PHOSPHATASE_1"/>
    <property type="match status" value="1"/>
</dbReference>
<comment type="similarity">
    <text evidence="1">Belongs to the protein-tyrosine phosphatase family. Non-receptor class CDC14 subfamily.</text>
</comment>
<evidence type="ECO:0000256" key="6">
    <source>
        <dbReference type="ARBA" id="ARBA00023306"/>
    </source>
</evidence>
<dbReference type="Pfam" id="PF14671">
    <property type="entry name" value="DSPn"/>
    <property type="match status" value="1"/>
</dbReference>
<evidence type="ECO:0000256" key="2">
    <source>
        <dbReference type="ARBA" id="ARBA00013064"/>
    </source>
</evidence>
<dbReference type="InterPro" id="IPR029021">
    <property type="entry name" value="Prot-tyrosine_phosphatase-like"/>
</dbReference>
<keyword evidence="11" id="KW-1185">Reference proteome</keyword>
<dbReference type="Gene3D" id="3.90.190.10">
    <property type="entry name" value="Protein tyrosine phosphatase superfamily"/>
    <property type="match status" value="2"/>
</dbReference>
<keyword evidence="4" id="KW-0378">Hydrolase</keyword>
<feature type="region of interest" description="Disordered" evidence="7">
    <location>
        <begin position="374"/>
        <end position="408"/>
    </location>
</feature>
<dbReference type="CDD" id="cd14499">
    <property type="entry name" value="CDC14_C"/>
    <property type="match status" value="1"/>
</dbReference>
<dbReference type="PROSITE" id="PS50054">
    <property type="entry name" value="TYR_PHOSPHATASE_DUAL"/>
    <property type="match status" value="1"/>
</dbReference>
<dbReference type="SMART" id="SM00195">
    <property type="entry name" value="DSPc"/>
    <property type="match status" value="1"/>
</dbReference>
<keyword evidence="6" id="KW-0131">Cell cycle</keyword>
<reference evidence="10" key="1">
    <citation type="submission" date="2021-12" db="EMBL/GenBank/DDBJ databases">
        <authorList>
            <person name="King R."/>
        </authorList>
    </citation>
    <scope>NUCLEOTIDE SEQUENCE</scope>
</reference>
<dbReference type="InterPro" id="IPR020422">
    <property type="entry name" value="TYR_PHOSPHATASE_DUAL_dom"/>
</dbReference>
<feature type="domain" description="Tyrosine specific protein phosphatases" evidence="9">
    <location>
        <begin position="257"/>
        <end position="322"/>
    </location>
</feature>
<protein>
    <recommendedName>
        <fullName evidence="2">protein-tyrosine-phosphatase</fullName>
        <ecNumber evidence="2">3.1.3.48</ecNumber>
    </recommendedName>
</protein>
<dbReference type="InterPro" id="IPR044506">
    <property type="entry name" value="CDC14_C"/>
</dbReference>
<accession>A0A9P0AYT6</accession>
<dbReference type="SUPFAM" id="SSF52799">
    <property type="entry name" value="(Phosphotyrosine protein) phosphatases II"/>
    <property type="match status" value="2"/>
</dbReference>
<dbReference type="CDD" id="cd17657">
    <property type="entry name" value="CDC14_N"/>
    <property type="match status" value="1"/>
</dbReference>
<evidence type="ECO:0000256" key="3">
    <source>
        <dbReference type="ARBA" id="ARBA00022618"/>
    </source>
</evidence>
<evidence type="ECO:0000313" key="10">
    <source>
        <dbReference type="EMBL" id="CAH0550397.1"/>
    </source>
</evidence>
<feature type="compositionally biased region" description="Basic residues" evidence="7">
    <location>
        <begin position="449"/>
        <end position="458"/>
    </location>
</feature>
<evidence type="ECO:0000259" key="8">
    <source>
        <dbReference type="PROSITE" id="PS50054"/>
    </source>
</evidence>
<evidence type="ECO:0000256" key="5">
    <source>
        <dbReference type="ARBA" id="ARBA00022912"/>
    </source>
</evidence>
<dbReference type="EMBL" id="OV121133">
    <property type="protein sequence ID" value="CAH0550397.1"/>
    <property type="molecule type" value="Genomic_DNA"/>
</dbReference>
<dbReference type="PANTHER" id="PTHR23339">
    <property type="entry name" value="TYROSINE SPECIFIC PROTEIN PHOSPHATASE AND DUAL SPECIFICITY PROTEIN PHOSPHATASE"/>
    <property type="match status" value="1"/>
</dbReference>
<evidence type="ECO:0000256" key="7">
    <source>
        <dbReference type="SAM" id="MobiDB-lite"/>
    </source>
</evidence>
<dbReference type="Proteomes" id="UP001154078">
    <property type="component" value="Chromosome 2"/>
</dbReference>
<feature type="domain" description="Tyrosine-protein phosphatase" evidence="8">
    <location>
        <begin position="181"/>
        <end position="335"/>
    </location>
</feature>
<dbReference type="AlphaFoldDB" id="A0A9P0AYT6"/>
<dbReference type="PROSITE" id="PS50056">
    <property type="entry name" value="TYR_PHOSPHATASE_2"/>
    <property type="match status" value="1"/>
</dbReference>
<dbReference type="InterPro" id="IPR029260">
    <property type="entry name" value="DSPn"/>
</dbReference>
<gene>
    <name evidence="10" type="ORF">MELIAE_LOCUS3227</name>
</gene>
<organism evidence="10 11">
    <name type="scientific">Brassicogethes aeneus</name>
    <name type="common">Rape pollen beetle</name>
    <name type="synonym">Meligethes aeneus</name>
    <dbReference type="NCBI Taxonomy" id="1431903"/>
    <lineage>
        <taxon>Eukaryota</taxon>
        <taxon>Metazoa</taxon>
        <taxon>Ecdysozoa</taxon>
        <taxon>Arthropoda</taxon>
        <taxon>Hexapoda</taxon>
        <taxon>Insecta</taxon>
        <taxon>Pterygota</taxon>
        <taxon>Neoptera</taxon>
        <taxon>Endopterygota</taxon>
        <taxon>Coleoptera</taxon>
        <taxon>Polyphaga</taxon>
        <taxon>Cucujiformia</taxon>
        <taxon>Nitidulidae</taxon>
        <taxon>Meligethinae</taxon>
        <taxon>Brassicogethes</taxon>
    </lineage>
</organism>
<feature type="region of interest" description="Disordered" evidence="7">
    <location>
        <begin position="448"/>
        <end position="472"/>
    </location>
</feature>
<proteinExistence type="inferred from homology"/>
<evidence type="ECO:0000259" key="9">
    <source>
        <dbReference type="PROSITE" id="PS50056"/>
    </source>
</evidence>
<dbReference type="InterPro" id="IPR050561">
    <property type="entry name" value="PTP"/>
</dbReference>
<name>A0A9P0AYT6_BRAAE</name>
<dbReference type="GO" id="GO:0004725">
    <property type="term" value="F:protein tyrosine phosphatase activity"/>
    <property type="evidence" value="ECO:0007669"/>
    <property type="project" value="UniProtKB-EC"/>
</dbReference>
<evidence type="ECO:0000313" key="11">
    <source>
        <dbReference type="Proteomes" id="UP001154078"/>
    </source>
</evidence>
<evidence type="ECO:0000256" key="4">
    <source>
        <dbReference type="ARBA" id="ARBA00022801"/>
    </source>
</evidence>
<dbReference type="InterPro" id="IPR000340">
    <property type="entry name" value="Dual-sp_phosphatase_cat-dom"/>
</dbReference>
<dbReference type="OrthoDB" id="266663at2759"/>
<dbReference type="Pfam" id="PF00782">
    <property type="entry name" value="DSPc"/>
    <property type="match status" value="1"/>
</dbReference>
<dbReference type="InterPro" id="IPR000387">
    <property type="entry name" value="Tyr_Pase_dom"/>
</dbReference>
<dbReference type="InterPro" id="IPR016130">
    <property type="entry name" value="Tyr_Pase_AS"/>
</dbReference>
<dbReference type="GO" id="GO:0051301">
    <property type="term" value="P:cell division"/>
    <property type="evidence" value="ECO:0007669"/>
    <property type="project" value="UniProtKB-KW"/>
</dbReference>
<dbReference type="FunFam" id="3.90.190.10:FF:000006">
    <property type="entry name" value="Dual specificity protein phosphatase CDC14B"/>
    <property type="match status" value="1"/>
</dbReference>
<sequence length="499" mass="57565">MDYKTSKIEIDKLVEITTNELYFAVIKGLTNRRMRSTVDTLYFSVDDELFYHNYYSDFGPLSISCLYKYCTKLNKYLIFANGVKRVVHYTSNNDKKKANAAYLMGAYAVIYLKFNPDLVAQTLDAIGPFKNFVDASQCPSGYRLRIVDCLHAIYKALSFNFFNFVDFNMVEYDMRNTLQYGDLNWLVPRKFLAFIGPTENEFLNGRPPEFYVKYFLQNDVKTVIRLNNKFYDSNAFKTVGIEHYDLIFPDGSTPPREILFRFLEISETAPAAIGVHCKAGLGRTGSLIGAYLLKHYHMTAREAIAWMRICRPGSVIGYQQNWLEKIQGMMWSLGAEYRGKLGEPDKIPFHKYGIYSRKWPLDREKMIRAARKKIKSKLSHTRSESVSRASITTSKSTSISEKKTDKSPLKQIMKVIEQHKNTNSESSKRPISTGNNILKKVVFDDKLEKKRSRTRKNKSSTQGDKLNDIKVARQSSPDKFNKLGSLHKVAILFEKTQKR</sequence>
<keyword evidence="5" id="KW-0904">Protein phosphatase</keyword>
<feature type="compositionally biased region" description="Low complexity" evidence="7">
    <location>
        <begin position="390"/>
        <end position="399"/>
    </location>
</feature>
<evidence type="ECO:0000256" key="1">
    <source>
        <dbReference type="ARBA" id="ARBA00007315"/>
    </source>
</evidence>
<dbReference type="EC" id="3.1.3.48" evidence="2"/>
<keyword evidence="3" id="KW-0132">Cell division</keyword>